<dbReference type="InterPro" id="IPR017508">
    <property type="entry name" value="HipA_N1"/>
</dbReference>
<gene>
    <name evidence="2" type="ORF">NFC73_11650</name>
</gene>
<dbReference type="Pfam" id="PF13657">
    <property type="entry name" value="Couple_hipA"/>
    <property type="match status" value="1"/>
</dbReference>
<protein>
    <submittedName>
        <fullName evidence="2">HipA N-terminal domain-containing protein</fullName>
    </submittedName>
</protein>
<organism evidence="2 3">
    <name type="scientific">Pseudarthrobacter humi</name>
    <dbReference type="NCBI Taxonomy" id="2952523"/>
    <lineage>
        <taxon>Bacteria</taxon>
        <taxon>Bacillati</taxon>
        <taxon>Actinomycetota</taxon>
        <taxon>Actinomycetes</taxon>
        <taxon>Micrococcales</taxon>
        <taxon>Micrococcaceae</taxon>
        <taxon>Pseudarthrobacter</taxon>
    </lineage>
</organism>
<dbReference type="NCBIfam" id="TIGR03071">
    <property type="entry name" value="couple_hipA"/>
    <property type="match status" value="1"/>
</dbReference>
<feature type="domain" description="HipA N-terminal subdomain 1" evidence="1">
    <location>
        <begin position="7"/>
        <end position="106"/>
    </location>
</feature>
<name>A0ABT1LPI8_9MICC</name>
<dbReference type="RefSeq" id="WP_254750358.1">
    <property type="nucleotide sequence ID" value="NZ_JANCLV010000007.1"/>
</dbReference>
<evidence type="ECO:0000313" key="2">
    <source>
        <dbReference type="EMBL" id="MCP9000377.1"/>
    </source>
</evidence>
<evidence type="ECO:0000313" key="3">
    <source>
        <dbReference type="Proteomes" id="UP001524318"/>
    </source>
</evidence>
<dbReference type="Proteomes" id="UP001524318">
    <property type="component" value="Unassembled WGS sequence"/>
</dbReference>
<comment type="caution">
    <text evidence="2">The sequence shown here is derived from an EMBL/GenBank/DDBJ whole genome shotgun (WGS) entry which is preliminary data.</text>
</comment>
<dbReference type="EMBL" id="JANCLV010000007">
    <property type="protein sequence ID" value="MCP9000377.1"/>
    <property type="molecule type" value="Genomic_DNA"/>
</dbReference>
<evidence type="ECO:0000259" key="1">
    <source>
        <dbReference type="Pfam" id="PF13657"/>
    </source>
</evidence>
<sequence>MRLNERLAVWLHGRRIAWLTGTSLRPRLEYLPDLVAEYGAGAALLSLSLPLQSKAINGPAVLNFFDGLLPEGQVRAHLADLHGVASTDIKALLAAVGADCAGAVQVLPDGVDPGEGGELLPMTEQEAWRRRPGPANTSRCRLATFADSGLAGGRTLGA</sequence>
<proteinExistence type="predicted"/>
<reference evidence="2 3" key="1">
    <citation type="submission" date="2022-06" db="EMBL/GenBank/DDBJ databases">
        <title>Pseudarthrobacter sp. strain RMG13 Genome sequencing and assembly.</title>
        <authorList>
            <person name="Kim I."/>
        </authorList>
    </citation>
    <scope>NUCLEOTIDE SEQUENCE [LARGE SCALE GENOMIC DNA]</scope>
    <source>
        <strain evidence="2 3">RMG13</strain>
    </source>
</reference>
<keyword evidence="3" id="KW-1185">Reference proteome</keyword>
<accession>A0ABT1LPI8</accession>